<evidence type="ECO:0000256" key="1">
    <source>
        <dbReference type="SAM" id="MobiDB-lite"/>
    </source>
</evidence>
<dbReference type="EMBL" id="JAWLIP010000003">
    <property type="protein sequence ID" value="MDV6226296.1"/>
    <property type="molecule type" value="Genomic_DNA"/>
</dbReference>
<keyword evidence="3" id="KW-1185">Reference proteome</keyword>
<name>A0ABU4AJI7_9HYPH</name>
<accession>A0ABU4AJI7</accession>
<dbReference type="Proteomes" id="UP001185659">
    <property type="component" value="Unassembled WGS sequence"/>
</dbReference>
<feature type="compositionally biased region" description="Acidic residues" evidence="1">
    <location>
        <begin position="34"/>
        <end position="72"/>
    </location>
</feature>
<comment type="caution">
    <text evidence="2">The sequence shown here is derived from an EMBL/GenBank/DDBJ whole genome shotgun (WGS) entry which is preliminary data.</text>
</comment>
<dbReference type="RefSeq" id="WP_113154775.1">
    <property type="nucleotide sequence ID" value="NZ_JAWLIP010000003.1"/>
</dbReference>
<feature type="compositionally biased region" description="Basic and acidic residues" evidence="1">
    <location>
        <begin position="19"/>
        <end position="33"/>
    </location>
</feature>
<organism evidence="2 3">
    <name type="scientific">Nitratireductor aquimarinus</name>
    <dbReference type="NCBI Taxonomy" id="889300"/>
    <lineage>
        <taxon>Bacteria</taxon>
        <taxon>Pseudomonadati</taxon>
        <taxon>Pseudomonadota</taxon>
        <taxon>Alphaproteobacteria</taxon>
        <taxon>Hyphomicrobiales</taxon>
        <taxon>Phyllobacteriaceae</taxon>
        <taxon>Nitratireductor</taxon>
    </lineage>
</organism>
<protein>
    <submittedName>
        <fullName evidence="2">Uncharacterized protein</fullName>
    </submittedName>
</protein>
<feature type="compositionally biased region" description="Basic and acidic residues" evidence="1">
    <location>
        <begin position="80"/>
        <end position="89"/>
    </location>
</feature>
<feature type="region of interest" description="Disordered" evidence="1">
    <location>
        <begin position="1"/>
        <end position="103"/>
    </location>
</feature>
<evidence type="ECO:0000313" key="3">
    <source>
        <dbReference type="Proteomes" id="UP001185659"/>
    </source>
</evidence>
<sequence>MSNLTASVLAAVRGRNRASRLENEPAEDLKDETTETETGAEGDEEEVPAAETEEDDTDAEGDERPEDTEEDEPKPQASSERVRRAEQGRIHAILTHPRADANPGLASELAFGERFYSAKDASALLENSSGGTGKLAGRMAGRSPKIGSGVSASPASARQSFIADVKHTIQAMHGRKPDNA</sequence>
<gene>
    <name evidence="2" type="ORF">R2G56_08360</name>
</gene>
<reference evidence="2 3" key="1">
    <citation type="submission" date="2023-10" db="EMBL/GenBank/DDBJ databases">
        <authorList>
            <person name="Venkata Ramana C."/>
            <person name="Sasikala C."/>
            <person name="Dhurka M."/>
        </authorList>
    </citation>
    <scope>NUCLEOTIDE SEQUENCE [LARGE SCALE GENOMIC DNA]</scope>
    <source>
        <strain evidence="2 3">KCTC 32151</strain>
    </source>
</reference>
<proteinExistence type="predicted"/>
<feature type="region of interest" description="Disordered" evidence="1">
    <location>
        <begin position="125"/>
        <end position="154"/>
    </location>
</feature>
<evidence type="ECO:0000313" key="2">
    <source>
        <dbReference type="EMBL" id="MDV6226296.1"/>
    </source>
</evidence>